<dbReference type="Proteomes" id="UP000287033">
    <property type="component" value="Unassembled WGS sequence"/>
</dbReference>
<feature type="region of interest" description="Disordered" evidence="7">
    <location>
        <begin position="562"/>
        <end position="584"/>
    </location>
</feature>
<dbReference type="PROSITE" id="PS51450">
    <property type="entry name" value="LRR"/>
    <property type="match status" value="5"/>
</dbReference>
<evidence type="ECO:0000256" key="2">
    <source>
        <dbReference type="ARBA" id="ARBA00006453"/>
    </source>
</evidence>
<evidence type="ECO:0000256" key="1">
    <source>
        <dbReference type="ARBA" id="ARBA00004138"/>
    </source>
</evidence>
<dbReference type="SUPFAM" id="SSF52075">
    <property type="entry name" value="Outer arm dynein light chain 1"/>
    <property type="match status" value="1"/>
</dbReference>
<comment type="similarity">
    <text evidence="2">Belongs to the DNAAF1 family.</text>
</comment>
<feature type="compositionally biased region" description="Basic and acidic residues" evidence="7">
    <location>
        <begin position="186"/>
        <end position="230"/>
    </location>
</feature>
<dbReference type="PANTHER" id="PTHR45973:SF9">
    <property type="entry name" value="LEUCINE-RICH REPEAT-CONTAINING PROTEIN 46"/>
    <property type="match status" value="1"/>
</dbReference>
<dbReference type="GO" id="GO:0070840">
    <property type="term" value="F:dynein complex binding"/>
    <property type="evidence" value="ECO:0007669"/>
    <property type="project" value="TreeGrafter"/>
</dbReference>
<feature type="region of interest" description="Disordered" evidence="7">
    <location>
        <begin position="617"/>
        <end position="637"/>
    </location>
</feature>
<evidence type="ECO:0000256" key="7">
    <source>
        <dbReference type="SAM" id="MobiDB-lite"/>
    </source>
</evidence>
<dbReference type="PANTHER" id="PTHR45973">
    <property type="entry name" value="PROTEIN PHOSPHATASE 1 REGULATORY SUBUNIT SDS22-RELATED"/>
    <property type="match status" value="1"/>
</dbReference>
<dbReference type="FunFam" id="3.80.10.10:FF:000166">
    <property type="entry name" value="Dynein assembly factor 1, axonemal"/>
    <property type="match status" value="1"/>
</dbReference>
<keyword evidence="5" id="KW-0969">Cilium</keyword>
<feature type="compositionally biased region" description="Polar residues" evidence="7">
    <location>
        <begin position="625"/>
        <end position="637"/>
    </location>
</feature>
<protein>
    <submittedName>
        <fullName evidence="8">Uncharacterized protein</fullName>
    </submittedName>
</protein>
<dbReference type="Pfam" id="PF14580">
    <property type="entry name" value="LRR_9"/>
    <property type="match status" value="1"/>
</dbReference>
<feature type="region of interest" description="Disordered" evidence="7">
    <location>
        <begin position="166"/>
        <end position="233"/>
    </location>
</feature>
<dbReference type="GO" id="GO:0005930">
    <property type="term" value="C:axoneme"/>
    <property type="evidence" value="ECO:0007669"/>
    <property type="project" value="TreeGrafter"/>
</dbReference>
<reference evidence="8 9" key="1">
    <citation type="journal article" date="2018" name="Nat. Ecol. Evol.">
        <title>Shark genomes provide insights into elasmobranch evolution and the origin of vertebrates.</title>
        <authorList>
            <person name="Hara Y"/>
            <person name="Yamaguchi K"/>
            <person name="Onimaru K"/>
            <person name="Kadota M"/>
            <person name="Koyanagi M"/>
            <person name="Keeley SD"/>
            <person name="Tatsumi K"/>
            <person name="Tanaka K"/>
            <person name="Motone F"/>
            <person name="Kageyama Y"/>
            <person name="Nozu R"/>
            <person name="Adachi N"/>
            <person name="Nishimura O"/>
            <person name="Nakagawa R"/>
            <person name="Tanegashima C"/>
            <person name="Kiyatake I"/>
            <person name="Matsumoto R"/>
            <person name="Murakumo K"/>
            <person name="Nishida K"/>
            <person name="Terakita A"/>
            <person name="Kuratani S"/>
            <person name="Sato K"/>
            <person name="Hyodo S Kuraku.S."/>
        </authorList>
    </citation>
    <scope>NUCLEOTIDE SEQUENCE [LARGE SCALE GENOMIC DNA]</scope>
</reference>
<evidence type="ECO:0000313" key="8">
    <source>
        <dbReference type="EMBL" id="GCC18319.1"/>
    </source>
</evidence>
<comment type="subcellular location">
    <subcellularLocation>
        <location evidence="1">Cell projection</location>
        <location evidence="1">Cilium</location>
    </subcellularLocation>
</comment>
<dbReference type="GO" id="GO:0035082">
    <property type="term" value="P:axoneme assembly"/>
    <property type="evidence" value="ECO:0007669"/>
    <property type="project" value="TreeGrafter"/>
</dbReference>
<evidence type="ECO:0000256" key="3">
    <source>
        <dbReference type="ARBA" id="ARBA00022614"/>
    </source>
</evidence>
<evidence type="ECO:0000256" key="5">
    <source>
        <dbReference type="ARBA" id="ARBA00023069"/>
    </source>
</evidence>
<evidence type="ECO:0000313" key="9">
    <source>
        <dbReference type="Proteomes" id="UP000287033"/>
    </source>
</evidence>
<keyword evidence="6" id="KW-0966">Cell projection</keyword>
<feature type="compositionally biased region" description="Basic and acidic residues" evidence="7">
    <location>
        <begin position="562"/>
        <end position="575"/>
    </location>
</feature>
<sequence length="905" mass="102136">MGDSTEQTEFEGHQVNEQLTCSEETETLRSEGECKLQKGDQLHDQKGADCLGVHELNSTKPQEKAKDSGSSSIIPALTLSAMGDGAVQTENHQGTDQLSCNEETKPVRSVGESKLQKGEQLYDQEGMESLEIHEPNFRKAQEKRKDSEYSSVIPAVLVSAMGDGTVQTNTEDHHENKQLSSGEEAEPVRSESENKLQKGDQLHHQEGMDSGEVHELNSRKPEEKAKKDSESSSVIPAVALSAIRDGTVQTESENPHVTEQSYFSEGTVPVRSEEQNKLQKDDKLHDQEGTKSPELHELNSRRPQEKVKKDSGPRMTKQFLRRHCKEQKLYQTPYLNDTLYLHFKGFSCIENLEEYTGLRCLWLESNGLLRIENLDAQTELRCLFLHQNLIHKIENLEPLQKLDSLNLSNNYIKSIENLSCLPALKTLQLAHNRLSTVKDIEHLKECPSLSVLDLSHNKLTDPDIITVFEAMPDLHVLNLMGNEVIKKISNYRKVVTVRLHHLTYLDDRPVFPKDRACAEAWARGGWKAEKEERMQWETSERKKIQDSLDALSVIKRKAEEKRRLQEMEERGEDSNSKSNDPEIIPCYSSFESQQKIETFVNDVVKIQEEILEDQQQLAERKTETATENQPKGSSTRIVDQAALTCSLDRGNSTEFAQSEEQVFSPSLDPSDQLQSTVFNSNIADSSSNKMPAERVLVTELAKTNTIETICLEEDRKLYIDDLPDLEELSDSSEPDQASSYKTVYRPKIEIIAAEYDNSELDTGEGMEGLIWNITDEINEESSADLKENECGDKTSQKELSEISEEKSATQLTTSKIGNMLTSERNVEITTLELSTPPGIPEEDQPTRILIGEISSQSVTESTDQIKLLTEGNFTHRGPEGEKIKEELAILELDHIHTEDIEFGLD</sequence>
<dbReference type="OrthoDB" id="1904536at2759"/>
<feature type="compositionally biased region" description="Polar residues" evidence="7">
    <location>
        <begin position="88"/>
        <end position="101"/>
    </location>
</feature>
<proteinExistence type="inferred from homology"/>
<dbReference type="AlphaFoldDB" id="A0A401RJL7"/>
<keyword evidence="9" id="KW-1185">Reference proteome</keyword>
<keyword evidence="3" id="KW-0433">Leucine-rich repeat</keyword>
<dbReference type="STRING" id="137246.A0A401RJL7"/>
<organism evidence="8 9">
    <name type="scientific">Chiloscyllium punctatum</name>
    <name type="common">Brownbanded bambooshark</name>
    <name type="synonym">Hemiscyllium punctatum</name>
    <dbReference type="NCBI Taxonomy" id="137246"/>
    <lineage>
        <taxon>Eukaryota</taxon>
        <taxon>Metazoa</taxon>
        <taxon>Chordata</taxon>
        <taxon>Craniata</taxon>
        <taxon>Vertebrata</taxon>
        <taxon>Chondrichthyes</taxon>
        <taxon>Elasmobranchii</taxon>
        <taxon>Galeomorphii</taxon>
        <taxon>Galeoidea</taxon>
        <taxon>Orectolobiformes</taxon>
        <taxon>Hemiscylliidae</taxon>
        <taxon>Chiloscyllium</taxon>
    </lineage>
</organism>
<feature type="region of interest" description="Disordered" evidence="7">
    <location>
        <begin position="55"/>
        <end position="118"/>
    </location>
</feature>
<dbReference type="InterPro" id="IPR001611">
    <property type="entry name" value="Leu-rich_rpt"/>
</dbReference>
<feature type="compositionally biased region" description="Basic and acidic residues" evidence="7">
    <location>
        <begin position="271"/>
        <end position="312"/>
    </location>
</feature>
<comment type="caution">
    <text evidence="8">The sequence shown here is derived from an EMBL/GenBank/DDBJ whole genome shotgun (WGS) entry which is preliminary data.</text>
</comment>
<evidence type="ECO:0000256" key="4">
    <source>
        <dbReference type="ARBA" id="ARBA00022737"/>
    </source>
</evidence>
<gene>
    <name evidence="8" type="ORF">chiPu_0017889</name>
</gene>
<keyword evidence="4" id="KW-0677">Repeat</keyword>
<accession>A0A401RJL7</accession>
<feature type="compositionally biased region" description="Polar residues" evidence="7">
    <location>
        <begin position="247"/>
        <end position="264"/>
    </location>
</feature>
<name>A0A401RJL7_CHIPU</name>
<evidence type="ECO:0000256" key="6">
    <source>
        <dbReference type="ARBA" id="ARBA00023273"/>
    </source>
</evidence>
<dbReference type="Gene3D" id="3.80.10.10">
    <property type="entry name" value="Ribonuclease Inhibitor"/>
    <property type="match status" value="2"/>
</dbReference>
<dbReference type="SMART" id="SM00365">
    <property type="entry name" value="LRR_SD22"/>
    <property type="match status" value="4"/>
</dbReference>
<dbReference type="EMBL" id="BEZZ01001403">
    <property type="protein sequence ID" value="GCC18319.1"/>
    <property type="molecule type" value="Genomic_DNA"/>
</dbReference>
<feature type="region of interest" description="Disordered" evidence="7">
    <location>
        <begin position="246"/>
        <end position="315"/>
    </location>
</feature>
<dbReference type="InterPro" id="IPR050576">
    <property type="entry name" value="Cilia_flagella_integrity"/>
</dbReference>
<dbReference type="FunFam" id="3.80.10.10:FF:000331">
    <property type="entry name" value="Dynein assembly factor 1, axonemal homolog"/>
    <property type="match status" value="1"/>
</dbReference>
<dbReference type="InterPro" id="IPR032675">
    <property type="entry name" value="LRR_dom_sf"/>
</dbReference>
<feature type="region of interest" description="Disordered" evidence="7">
    <location>
        <begin position="1"/>
        <end position="24"/>
    </location>
</feature>